<comment type="catalytic activity">
    <reaction evidence="7">
        <text>NAD(+) + (deoxyribonucleotide)n-3'-hydroxyl + 5'-phospho-(deoxyribonucleotide)m = (deoxyribonucleotide)n+m + AMP + beta-nicotinamide D-nucleotide.</text>
        <dbReference type="EC" id="6.5.1.2"/>
    </reaction>
</comment>
<gene>
    <name evidence="9" type="ORF">crov462</name>
</gene>
<organismHost>
    <name type="scientific">Cafeteria roenbergensis</name>
    <name type="common">Marine flagellate</name>
    <dbReference type="NCBI Taxonomy" id="33653"/>
</organismHost>
<dbReference type="InterPro" id="IPR001679">
    <property type="entry name" value="DNA_ligase"/>
</dbReference>
<dbReference type="Proteomes" id="UP000029781">
    <property type="component" value="Segment"/>
</dbReference>
<dbReference type="Gene3D" id="3.40.50.10190">
    <property type="entry name" value="BRCT domain"/>
    <property type="match status" value="1"/>
</dbReference>
<dbReference type="InterPro" id="IPR013839">
    <property type="entry name" value="DNAligase_adenylation"/>
</dbReference>
<dbReference type="GO" id="GO:0006260">
    <property type="term" value="P:DNA replication"/>
    <property type="evidence" value="ECO:0007669"/>
    <property type="project" value="UniProtKB-KW"/>
</dbReference>
<evidence type="ECO:0000259" key="8">
    <source>
        <dbReference type="PROSITE" id="PS50172"/>
    </source>
</evidence>
<dbReference type="GO" id="GO:0006281">
    <property type="term" value="P:DNA repair"/>
    <property type="evidence" value="ECO:0007669"/>
    <property type="project" value="InterPro"/>
</dbReference>
<dbReference type="CDD" id="cd17748">
    <property type="entry name" value="BRCT_DNA_ligase_like"/>
    <property type="match status" value="1"/>
</dbReference>
<dbReference type="GO" id="GO:0046872">
    <property type="term" value="F:metal ion binding"/>
    <property type="evidence" value="ECO:0007669"/>
    <property type="project" value="UniProtKB-KW"/>
</dbReference>
<accession>E3T5N3</accession>
<evidence type="ECO:0000256" key="1">
    <source>
        <dbReference type="ARBA" id="ARBA00012722"/>
    </source>
</evidence>
<evidence type="ECO:0000256" key="5">
    <source>
        <dbReference type="ARBA" id="ARBA00022833"/>
    </source>
</evidence>
<dbReference type="SMART" id="SM00532">
    <property type="entry name" value="LIGANc"/>
    <property type="match status" value="1"/>
</dbReference>
<evidence type="ECO:0000313" key="9">
    <source>
        <dbReference type="EMBL" id="ADO67496.1"/>
    </source>
</evidence>
<dbReference type="PROSITE" id="PS50172">
    <property type="entry name" value="BRCT"/>
    <property type="match status" value="1"/>
</dbReference>
<dbReference type="InterPro" id="IPR012340">
    <property type="entry name" value="NA-bd_OB-fold"/>
</dbReference>
<keyword evidence="3" id="KW-0235">DNA replication</keyword>
<dbReference type="OrthoDB" id="2744at10239"/>
<dbReference type="SUPFAM" id="SSF50249">
    <property type="entry name" value="Nucleic acid-binding proteins"/>
    <property type="match status" value="1"/>
</dbReference>
<reference evidence="9 10" key="1">
    <citation type="journal article" date="2010" name="Proc. Natl. Acad. Sci. U.S.A.">
        <title>Giant virus with a remarkable complement of genes infects marine zooplankton.</title>
        <authorList>
            <person name="Fischer M.G."/>
            <person name="Allen M.J."/>
            <person name="Wilson W.H."/>
            <person name="Suttle C.A."/>
        </authorList>
    </citation>
    <scope>NUCLEOTIDE SEQUENCE [LARGE SCALE GENOMIC DNA]</scope>
    <source>
        <strain evidence="9 10">BV-PW1</strain>
    </source>
</reference>
<dbReference type="InterPro" id="IPR013840">
    <property type="entry name" value="DNAligase_N"/>
</dbReference>
<feature type="domain" description="BRCT" evidence="8">
    <location>
        <begin position="572"/>
        <end position="651"/>
    </location>
</feature>
<evidence type="ECO:0000256" key="6">
    <source>
        <dbReference type="ARBA" id="ARBA00023027"/>
    </source>
</evidence>
<dbReference type="RefSeq" id="YP_003970095.1">
    <property type="nucleotide sequence ID" value="NC_014637.1"/>
</dbReference>
<dbReference type="InterPro" id="IPR004150">
    <property type="entry name" value="NAD_DNA_ligase_OB"/>
</dbReference>
<dbReference type="Pfam" id="PF00533">
    <property type="entry name" value="BRCT"/>
    <property type="match status" value="1"/>
</dbReference>
<keyword evidence="4" id="KW-0479">Metal-binding</keyword>
<dbReference type="Pfam" id="PF14520">
    <property type="entry name" value="HHH_5"/>
    <property type="match status" value="1"/>
</dbReference>
<evidence type="ECO:0000256" key="4">
    <source>
        <dbReference type="ARBA" id="ARBA00022723"/>
    </source>
</evidence>
<keyword evidence="6" id="KW-0520">NAD</keyword>
<protein>
    <recommendedName>
        <fullName evidence="1">DNA ligase (NAD(+))</fullName>
        <ecNumber evidence="1">6.5.1.2</ecNumber>
    </recommendedName>
</protein>
<dbReference type="KEGG" id="vg:9887865"/>
<organism evidence="9 10">
    <name type="scientific">Cafeteria roenbergensis virus (strain BV-PW1)</name>
    <name type="common">CroV</name>
    <dbReference type="NCBI Taxonomy" id="693272"/>
    <lineage>
        <taxon>Viruses</taxon>
        <taxon>Varidnaviria</taxon>
        <taxon>Bamfordvirae</taxon>
        <taxon>Nucleocytoviricota</taxon>
        <taxon>Megaviricetes</taxon>
        <taxon>Imitervirales</taxon>
        <taxon>Mimiviridae</taxon>
        <taxon>Aliimimivirinae</taxon>
        <taxon>Rheavirus</taxon>
        <taxon>Rheavirus sinusmexicani</taxon>
    </lineage>
</organism>
<dbReference type="SUPFAM" id="SSF56091">
    <property type="entry name" value="DNA ligase/mRNA capping enzyme, catalytic domain"/>
    <property type="match status" value="1"/>
</dbReference>
<evidence type="ECO:0000256" key="3">
    <source>
        <dbReference type="ARBA" id="ARBA00022705"/>
    </source>
</evidence>
<evidence type="ECO:0000313" key="10">
    <source>
        <dbReference type="Proteomes" id="UP000029781"/>
    </source>
</evidence>
<dbReference type="EC" id="6.5.1.2" evidence="1"/>
<dbReference type="Pfam" id="PF01653">
    <property type="entry name" value="DNA_ligase_aden"/>
    <property type="match status" value="1"/>
</dbReference>
<name>E3T5N3_CROVB</name>
<keyword evidence="10" id="KW-1185">Reference proteome</keyword>
<dbReference type="Gene3D" id="3.30.470.30">
    <property type="entry name" value="DNA ligase/mRNA capping enzyme"/>
    <property type="match status" value="1"/>
</dbReference>
<evidence type="ECO:0000256" key="7">
    <source>
        <dbReference type="ARBA" id="ARBA00034005"/>
    </source>
</evidence>
<dbReference type="EMBL" id="GU244497">
    <property type="protein sequence ID" value="ADO67496.1"/>
    <property type="molecule type" value="Genomic_DNA"/>
</dbReference>
<dbReference type="SUPFAM" id="SSF52113">
    <property type="entry name" value="BRCT domain"/>
    <property type="match status" value="1"/>
</dbReference>
<dbReference type="PIRSF" id="PIRSF001604">
    <property type="entry name" value="LigA"/>
    <property type="match status" value="1"/>
</dbReference>
<dbReference type="Pfam" id="PF03120">
    <property type="entry name" value="OB_DNA_ligase"/>
    <property type="match status" value="1"/>
</dbReference>
<dbReference type="InterPro" id="IPR036420">
    <property type="entry name" value="BRCT_dom_sf"/>
</dbReference>
<evidence type="ECO:0000256" key="2">
    <source>
        <dbReference type="ARBA" id="ARBA00022598"/>
    </source>
</evidence>
<dbReference type="InterPro" id="IPR001357">
    <property type="entry name" value="BRCT_dom"/>
</dbReference>
<dbReference type="Gene3D" id="1.10.287.610">
    <property type="entry name" value="Helix hairpin bin"/>
    <property type="match status" value="1"/>
</dbReference>
<dbReference type="SUPFAM" id="SSF47781">
    <property type="entry name" value="RuvA domain 2-like"/>
    <property type="match status" value="1"/>
</dbReference>
<keyword evidence="5" id="KW-0862">Zinc</keyword>
<keyword evidence="2 9" id="KW-0436">Ligase</keyword>
<dbReference type="InterPro" id="IPR010994">
    <property type="entry name" value="RuvA_2-like"/>
</dbReference>
<dbReference type="Gene3D" id="2.40.50.140">
    <property type="entry name" value="Nucleic acid-binding proteins"/>
    <property type="match status" value="1"/>
</dbReference>
<dbReference type="GeneID" id="9887865"/>
<proteinExistence type="predicted"/>
<sequence length="651" mass="74838">MIISNLLTKIKEDIFTLGETVKIKELEKLLEQASKSYYNTSNPILTDDQFDILLDFLNKRNPKSTFLKQVGAPIKNKVELDYYLGSMDKIKPPSTKLEKWLKKYSAPYYLSDKLDGISGLVVYQNNKIKLFTRGTATEGMDITTLIKYLNLPSYNVVETKLKKLGLKGHKNLIALRGEIIMSKSNFSKHNKEFKNARNLVAGLVNSKHKKPSLSQDLDFVLYQVVDPVITFVEQMDLIKELGFKNVYYQKEKELNYNVLSQILKQRKNNSDYEVDGIIVTNNKLHKLNIGKNPEFAFAFKELVEETFKESTVKHVEWNISKSGKIMPTVVILPVEMEGVTVSRVTAFNAKYVKENGLGPGSKIQITRSGDVIPYIVKVIKKVSPEFPKIDYKWTDSGVDIRTLDQSDEQQIRQIYFFFKTLDTKRFGLKLIVKMFENNFNTIEKILKMDKDDFIKLDGVKDKSATNFYNELQRIKSTNFPLEKLILATNSLGDNFGSKKAKLIFDNYPDIFNKNIIKNEKIKNEWILKFKNIPGIEQKTAEQIINKWDVLQKNIKWLEKYFTININKSSKQVSNKNLKYIKWVLTGFRDKELQNKIEEMGGTVSNSVSKNTDIVVVKDSSVLNNPTGKVLKAKDLGIKIIEKSKVSKLITL</sequence>
<dbReference type="GO" id="GO:0003911">
    <property type="term" value="F:DNA ligase (NAD+) activity"/>
    <property type="evidence" value="ECO:0007669"/>
    <property type="project" value="UniProtKB-EC"/>
</dbReference>